<feature type="transmembrane region" description="Helical" evidence="1">
    <location>
        <begin position="183"/>
        <end position="200"/>
    </location>
</feature>
<proteinExistence type="predicted"/>
<organism evidence="3 4">
    <name type="scientific">Paenibacillus contaminans</name>
    <dbReference type="NCBI Taxonomy" id="450362"/>
    <lineage>
        <taxon>Bacteria</taxon>
        <taxon>Bacillati</taxon>
        <taxon>Bacillota</taxon>
        <taxon>Bacilli</taxon>
        <taxon>Bacillales</taxon>
        <taxon>Paenibacillaceae</taxon>
        <taxon>Paenibacillus</taxon>
    </lineage>
</organism>
<comment type="caution">
    <text evidence="3">The sequence shown here is derived from an EMBL/GenBank/DDBJ whole genome shotgun (WGS) entry which is preliminary data.</text>
</comment>
<feature type="transmembrane region" description="Helical" evidence="1">
    <location>
        <begin position="52"/>
        <end position="76"/>
    </location>
</feature>
<dbReference type="AlphaFoldDB" id="A0A329M623"/>
<evidence type="ECO:0000313" key="3">
    <source>
        <dbReference type="EMBL" id="RAV15351.1"/>
    </source>
</evidence>
<gene>
    <name evidence="3" type="ORF">DQG23_30610</name>
</gene>
<keyword evidence="1" id="KW-1133">Transmembrane helix</keyword>
<protein>
    <submittedName>
        <fullName evidence="3">Inositol phosphorylceramide synthase</fullName>
    </submittedName>
</protein>
<evidence type="ECO:0000259" key="2">
    <source>
        <dbReference type="Pfam" id="PF14378"/>
    </source>
</evidence>
<feature type="transmembrane region" description="Helical" evidence="1">
    <location>
        <begin position="88"/>
        <end position="107"/>
    </location>
</feature>
<dbReference type="Pfam" id="PF14378">
    <property type="entry name" value="PAP2_3"/>
    <property type="match status" value="1"/>
</dbReference>
<dbReference type="CDD" id="cd03386">
    <property type="entry name" value="PAP2_Aur1_like"/>
    <property type="match status" value="1"/>
</dbReference>
<dbReference type="RefSeq" id="WP_113034836.1">
    <property type="nucleotide sequence ID" value="NZ_QMFB01000024.1"/>
</dbReference>
<accession>A0A329M623</accession>
<keyword evidence="1" id="KW-0812">Transmembrane</keyword>
<dbReference type="OrthoDB" id="9790723at2"/>
<keyword evidence="1" id="KW-0472">Membrane</keyword>
<feature type="transmembrane region" description="Helical" evidence="1">
    <location>
        <begin position="12"/>
        <end position="32"/>
    </location>
</feature>
<evidence type="ECO:0000256" key="1">
    <source>
        <dbReference type="SAM" id="Phobius"/>
    </source>
</evidence>
<evidence type="ECO:0000313" key="4">
    <source>
        <dbReference type="Proteomes" id="UP000250369"/>
    </source>
</evidence>
<reference evidence="3 4" key="1">
    <citation type="journal article" date="2009" name="Int. J. Syst. Evol. Microbiol.">
        <title>Paenibacillus contaminans sp. nov., isolated from a contaminated laboratory plate.</title>
        <authorList>
            <person name="Chou J.H."/>
            <person name="Lee J.H."/>
            <person name="Lin M.C."/>
            <person name="Chang P.S."/>
            <person name="Arun A.B."/>
            <person name="Young C.C."/>
            <person name="Chen W.M."/>
        </authorList>
    </citation>
    <scope>NUCLEOTIDE SEQUENCE [LARGE SCALE GENOMIC DNA]</scope>
    <source>
        <strain evidence="3 4">CKOBP-6</strain>
    </source>
</reference>
<dbReference type="InterPro" id="IPR026841">
    <property type="entry name" value="Aur1/Ipt1"/>
</dbReference>
<sequence length="218" mass="25319">MLAKLQQLRGKRFTPLIWMLVFPVLGWMYAFVNKPGEKVYNLVTDLDRAIPFWKIFALPYSVWILYIYACLVYFLIKDPAVYYKSLKTYVLCALTCYMIYLVFQTTVPRPILVGSDPFTLLVGYIYNRDQPFNCFPSIHCFSSYMVMKALYTSSFRNKWNQTLIYGMSSLIILSTLFVKQHVILDVIAAIALVEVVYRLLSRTSKVPAHARAGITRQQ</sequence>
<name>A0A329M623_9BACL</name>
<dbReference type="Proteomes" id="UP000250369">
    <property type="component" value="Unassembled WGS sequence"/>
</dbReference>
<dbReference type="GO" id="GO:0016020">
    <property type="term" value="C:membrane"/>
    <property type="evidence" value="ECO:0007669"/>
    <property type="project" value="UniProtKB-SubCell"/>
</dbReference>
<dbReference type="SUPFAM" id="SSF48317">
    <property type="entry name" value="Acid phosphatase/Vanadium-dependent haloperoxidase"/>
    <property type="match status" value="1"/>
</dbReference>
<keyword evidence="4" id="KW-1185">Reference proteome</keyword>
<feature type="domain" description="Inositolphosphotransferase Aur1/Ipt1" evidence="2">
    <location>
        <begin position="54"/>
        <end position="197"/>
    </location>
</feature>
<dbReference type="EMBL" id="QMFB01000024">
    <property type="protein sequence ID" value="RAV15351.1"/>
    <property type="molecule type" value="Genomic_DNA"/>
</dbReference>
<dbReference type="InterPro" id="IPR036938">
    <property type="entry name" value="PAP2/HPO_sf"/>
</dbReference>